<keyword evidence="1" id="KW-0175">Coiled coil</keyword>
<name>A0A077ZDF6_TRITR</name>
<gene>
    <name evidence="2" type="ORF">TTRE_0000618401</name>
</gene>
<evidence type="ECO:0000313" key="2">
    <source>
        <dbReference type="EMBL" id="CDW57884.1"/>
    </source>
</evidence>
<keyword evidence="2" id="KW-0371">Homeobox</keyword>
<keyword evidence="2" id="KW-0238">DNA-binding</keyword>
<evidence type="ECO:0000313" key="3">
    <source>
        <dbReference type="Proteomes" id="UP000030665"/>
    </source>
</evidence>
<protein>
    <submittedName>
        <fullName evidence="2">Homeobox protein MSH-B</fullName>
    </submittedName>
</protein>
<accession>A0A077ZDF6</accession>
<sequence>MGERTTENDVSCFERSIENHPAKNLIALKTHLLCVDKSIREATATAEIIKVLRKELEQKDKQIAFLEEKLLVLKHAEQKNQKDAADLRPFALEQSAQIAQASDKIVQLQMSEQRWRTISEHYKEIMDSQRLETVELRTKYETLLRNEASLQAKYEMLEAQLIEYKSNSRIKNADHQMARPDGKEFWHQAVTCIKNEAASLGKNFLPLKAAEKSSTDKSSLSSVRQEHPGGAVVEHVNIRREETPKRPDNFRTNKSEPDIAETITKNGKDQLHSNELESARKRLNSVAAMIVKKARVEMALPPFLPPIGQQVKRKSLPSEQAKKIGNPEPKENIRIGCLMQILPPSDKAKISANVSSVQAETSSKKKKEKKNVGLKQCCIPPKFDKTKTSDIPASVRNSLAVRSSVQLIPIESVGKRGKWLKDSAFHEKQAPVGKLVNGYDGSQPLGPNANILATEALATVSAIGTAHLHTNAICNLEKRRPFNKDVDIIRSEKTIEQKDASHSDLIDMDARLIICFDDTVENAAQQRNNNAETFDGVIKFPGSFPLIDHCQMPLPSSIVPVVGSVTVERYLLSLFETSAFLTPALACKRLHSLGKALTPQTLTNSIITVLLSRGFHTANLCRMARVVQFEPIRVKGERCIVALLEQLFNLRPLAWRSAVKNLLVKQLLLRLRHIHDSLTATQMETLCRFYVLFAEMIKSTSAVCHLIEGAAMLAVEEEVELAMSVLISWPKIFKEIACDTKKEQPFARIVLALLVKSTKAVPQSVMERLIFKFCGEKIEVPMLEYQQLFTNLSDCLLSSGKVEFSTVTGDVRLTKKWARKLCMLETLFKLSNELNVVSAVRDNFYTNIITWPGKSSQLSISDNRFRSFLVSLIALAQLADPTTAFCQLNLDRIVRKLEDILEGKGMYSENTVLRSCCAQLLVRLLPWYPKSCYRILKKECSAATADAQWRRLFEMAKHVYVDGIMPK</sequence>
<dbReference type="GO" id="GO:0003677">
    <property type="term" value="F:DNA binding"/>
    <property type="evidence" value="ECO:0007669"/>
    <property type="project" value="UniProtKB-KW"/>
</dbReference>
<dbReference type="EMBL" id="HG806230">
    <property type="protein sequence ID" value="CDW57884.1"/>
    <property type="molecule type" value="Genomic_DNA"/>
</dbReference>
<proteinExistence type="predicted"/>
<feature type="coiled-coil region" evidence="1">
    <location>
        <begin position="140"/>
        <end position="167"/>
    </location>
</feature>
<reference evidence="2" key="1">
    <citation type="submission" date="2014-01" db="EMBL/GenBank/DDBJ databases">
        <authorList>
            <person name="Aslett M."/>
        </authorList>
    </citation>
    <scope>NUCLEOTIDE SEQUENCE</scope>
</reference>
<dbReference type="AlphaFoldDB" id="A0A077ZDF6"/>
<organism evidence="2 3">
    <name type="scientific">Trichuris trichiura</name>
    <name type="common">Whipworm</name>
    <name type="synonym">Trichocephalus trichiurus</name>
    <dbReference type="NCBI Taxonomy" id="36087"/>
    <lineage>
        <taxon>Eukaryota</taxon>
        <taxon>Metazoa</taxon>
        <taxon>Ecdysozoa</taxon>
        <taxon>Nematoda</taxon>
        <taxon>Enoplea</taxon>
        <taxon>Dorylaimia</taxon>
        <taxon>Trichinellida</taxon>
        <taxon>Trichuridae</taxon>
        <taxon>Trichuris</taxon>
    </lineage>
</organism>
<dbReference type="OrthoDB" id="10392764at2759"/>
<keyword evidence="3" id="KW-1185">Reference proteome</keyword>
<feature type="coiled-coil region" evidence="1">
    <location>
        <begin position="39"/>
        <end position="76"/>
    </location>
</feature>
<evidence type="ECO:0000256" key="1">
    <source>
        <dbReference type="SAM" id="Coils"/>
    </source>
</evidence>
<dbReference type="STRING" id="36087.A0A077ZDF6"/>
<reference evidence="2" key="2">
    <citation type="submission" date="2014-03" db="EMBL/GenBank/DDBJ databases">
        <title>The whipworm genome and dual-species transcriptomics of an intimate host-pathogen interaction.</title>
        <authorList>
            <person name="Foth B.J."/>
            <person name="Tsai I.J."/>
            <person name="Reid A.J."/>
            <person name="Bancroft A.J."/>
            <person name="Nichol S."/>
            <person name="Tracey A."/>
            <person name="Holroyd N."/>
            <person name="Cotton J.A."/>
            <person name="Stanley E.J."/>
            <person name="Zarowiecki M."/>
            <person name="Liu J.Z."/>
            <person name="Huckvale T."/>
            <person name="Cooper P.J."/>
            <person name="Grencis R.K."/>
            <person name="Berriman M."/>
        </authorList>
    </citation>
    <scope>NUCLEOTIDE SEQUENCE [LARGE SCALE GENOMIC DNA]</scope>
</reference>
<dbReference type="Proteomes" id="UP000030665">
    <property type="component" value="Unassembled WGS sequence"/>
</dbReference>